<dbReference type="Gene3D" id="1.20.58.80">
    <property type="entry name" value="Phosphotransferase system, lactose/cellobiose-type IIA subunit"/>
    <property type="match status" value="1"/>
</dbReference>
<dbReference type="InParanoid" id="A0A7M7MA67"/>
<feature type="domain" description="Senescence" evidence="2">
    <location>
        <begin position="355"/>
        <end position="540"/>
    </location>
</feature>
<dbReference type="GO" id="GO:0030514">
    <property type="term" value="P:negative regulation of BMP signaling pathway"/>
    <property type="evidence" value="ECO:0007669"/>
    <property type="project" value="TreeGrafter"/>
</dbReference>
<dbReference type="InterPro" id="IPR009686">
    <property type="entry name" value="Senescence/spartin_C"/>
</dbReference>
<dbReference type="AlphaFoldDB" id="A0A7M7MA67"/>
<dbReference type="PANTHER" id="PTHR21068:SF43">
    <property type="entry name" value="SPARTIN"/>
    <property type="match status" value="1"/>
</dbReference>
<feature type="compositionally biased region" description="Basic and acidic residues" evidence="1">
    <location>
        <begin position="579"/>
        <end position="592"/>
    </location>
</feature>
<dbReference type="RefSeq" id="XP_022647239.1">
    <property type="nucleotide sequence ID" value="XM_022791504.1"/>
</dbReference>
<evidence type="ECO:0000313" key="3">
    <source>
        <dbReference type="EnsemblMetazoa" id="XP_022647239"/>
    </source>
</evidence>
<accession>A0A7M7MA67</accession>
<feature type="region of interest" description="Disordered" evidence="1">
    <location>
        <begin position="550"/>
        <end position="592"/>
    </location>
</feature>
<protein>
    <recommendedName>
        <fullName evidence="2">Senescence domain-containing protein</fullName>
    </recommendedName>
</protein>
<sequence>MTDITRLSALRPILQCSRCNGEVWSKHMCIKSELQGPASLDTAPTSMAAGSVHSMTEMLEQLKEAQQVAFDSAKQGTIYENNGRVGEALHMYYNAMRHLNIGLSVWPCRSSVHGAKWDEAVKIRNELAHIKEDVRSRINFLVGDRSSEKASQFKYEDPTSRTRLVSNTPPPYGEEATVHNNRSSMLRNNGDACSKEVLQDAPSPTPSAPPDSMMIQTSARQLVHIPGGVQVFHTTSSGEVSVQSDPTELFVFTRNPAYCPISAQTVSWLQVGEFTYSLVPGKSPVLKTGFGAYMFPDVSLYGGQSSSVALVFSANVTDELRALFDKTLNDYACFQEDPKIQVPEEPSFGQKVSDGIIATSELINRGLIRGAQATSVALSYGADKLRQHMTPEQRALAVDPRVQTGLKVARATSHVTCKVTGFVVSAVGDMTCALGKRIARTLAPTEVVDGVASNGTLNDALLIAGGGVAGFGTVFMGLENAARVLAKSITENTVTLVHHKYGEDAGEVIGDAMYSIGNFALTVNNVANLGVRGIAKRTAKEAGKAMLQEYARTGQSQQPEDFYTVESPDSYASEQSASKSEHLTGSETSKRS</sequence>
<evidence type="ECO:0000259" key="2">
    <source>
        <dbReference type="Pfam" id="PF06911"/>
    </source>
</evidence>
<dbReference type="InterPro" id="IPR045036">
    <property type="entry name" value="Spartin-like"/>
</dbReference>
<dbReference type="EnsemblMetazoa" id="XM_022791504">
    <property type="protein sequence ID" value="XP_022647239"/>
    <property type="gene ID" value="LOC111244415"/>
</dbReference>
<feature type="region of interest" description="Disordered" evidence="1">
    <location>
        <begin position="151"/>
        <end position="177"/>
    </location>
</feature>
<proteinExistence type="predicted"/>
<evidence type="ECO:0000256" key="1">
    <source>
        <dbReference type="SAM" id="MobiDB-lite"/>
    </source>
</evidence>
<dbReference type="FunCoup" id="A0A7M7MA67">
    <property type="interactions" value="359"/>
</dbReference>
<keyword evidence="4" id="KW-1185">Reference proteome</keyword>
<dbReference type="OrthoDB" id="20821at2759"/>
<dbReference type="RefSeq" id="XP_022647238.1">
    <property type="nucleotide sequence ID" value="XM_022791503.1"/>
</dbReference>
<dbReference type="PANTHER" id="PTHR21068">
    <property type="entry name" value="SPARTIN"/>
    <property type="match status" value="1"/>
</dbReference>
<reference evidence="3" key="1">
    <citation type="submission" date="2021-01" db="UniProtKB">
        <authorList>
            <consortium name="EnsemblMetazoa"/>
        </authorList>
    </citation>
    <scope>IDENTIFICATION</scope>
</reference>
<dbReference type="GeneID" id="111244415"/>
<dbReference type="GO" id="GO:0005886">
    <property type="term" value="C:plasma membrane"/>
    <property type="evidence" value="ECO:0007669"/>
    <property type="project" value="TreeGrafter"/>
</dbReference>
<dbReference type="OMA" id="WQGMECA"/>
<dbReference type="KEGG" id="vde:111244415"/>
<evidence type="ECO:0000313" key="4">
    <source>
        <dbReference type="Proteomes" id="UP000594260"/>
    </source>
</evidence>
<dbReference type="EnsemblMetazoa" id="XM_022791503">
    <property type="protein sequence ID" value="XP_022647238"/>
    <property type="gene ID" value="LOC111244415"/>
</dbReference>
<organism evidence="3 4">
    <name type="scientific">Varroa destructor</name>
    <name type="common">Honeybee mite</name>
    <dbReference type="NCBI Taxonomy" id="109461"/>
    <lineage>
        <taxon>Eukaryota</taxon>
        <taxon>Metazoa</taxon>
        <taxon>Ecdysozoa</taxon>
        <taxon>Arthropoda</taxon>
        <taxon>Chelicerata</taxon>
        <taxon>Arachnida</taxon>
        <taxon>Acari</taxon>
        <taxon>Parasitiformes</taxon>
        <taxon>Mesostigmata</taxon>
        <taxon>Gamasina</taxon>
        <taxon>Dermanyssoidea</taxon>
        <taxon>Varroidae</taxon>
        <taxon>Varroa</taxon>
    </lineage>
</organism>
<dbReference type="Pfam" id="PF06911">
    <property type="entry name" value="Senescence"/>
    <property type="match status" value="1"/>
</dbReference>
<dbReference type="GO" id="GO:0051301">
    <property type="term" value="P:cell division"/>
    <property type="evidence" value="ECO:0007669"/>
    <property type="project" value="TreeGrafter"/>
</dbReference>
<name>A0A7M7MA67_VARDE</name>
<dbReference type="Proteomes" id="UP000594260">
    <property type="component" value="Unplaced"/>
</dbReference>